<name>A0A7N2MI33_QUELO</name>
<dbReference type="AlphaFoldDB" id="A0A7N2MI33"/>
<sequence>MGKNAALWLMKNIEHTVVGINPKQFFTLREGDTAYTLQRGSNSFGQFLLVSELKVGGHRRSVIIPRGKAQNGWKVFGLELRKMLEPDQYASGGSGQAKFVSQPQRRMSGFLPSRSFVETLKGQGEFVERQNQSRGLLAMNPKLTGAKLGDIPVGKLDTMVVGGRDRREQCINVDTKLGEQILVENRKRILVRFSLNSKSNENGKRSDIRRSCWIGSGLIVEVDVK</sequence>
<dbReference type="EnsemblPlants" id="QL09p023011:mrna">
    <property type="protein sequence ID" value="QL09p023011:mrna"/>
    <property type="gene ID" value="QL09p023011"/>
</dbReference>
<proteinExistence type="predicted"/>
<reference evidence="1" key="2">
    <citation type="submission" date="2021-01" db="UniProtKB">
        <authorList>
            <consortium name="EnsemblPlants"/>
        </authorList>
    </citation>
    <scope>IDENTIFICATION</scope>
</reference>
<evidence type="ECO:0000313" key="2">
    <source>
        <dbReference type="Proteomes" id="UP000594261"/>
    </source>
</evidence>
<reference evidence="1 2" key="1">
    <citation type="journal article" date="2016" name="G3 (Bethesda)">
        <title>First Draft Assembly and Annotation of the Genome of a California Endemic Oak Quercus lobata Nee (Fagaceae).</title>
        <authorList>
            <person name="Sork V.L."/>
            <person name="Fitz-Gibbon S.T."/>
            <person name="Puiu D."/>
            <person name="Crepeau M."/>
            <person name="Gugger P.F."/>
            <person name="Sherman R."/>
            <person name="Stevens K."/>
            <person name="Langley C.H."/>
            <person name="Pellegrini M."/>
            <person name="Salzberg S.L."/>
        </authorList>
    </citation>
    <scope>NUCLEOTIDE SEQUENCE [LARGE SCALE GENOMIC DNA]</scope>
    <source>
        <strain evidence="1 2">cv. SW786</strain>
    </source>
</reference>
<dbReference type="Gramene" id="QL09p023011:mrna">
    <property type="protein sequence ID" value="QL09p023011:mrna"/>
    <property type="gene ID" value="QL09p023011"/>
</dbReference>
<keyword evidence="2" id="KW-1185">Reference proteome</keyword>
<accession>A0A7N2MI33</accession>
<protein>
    <submittedName>
        <fullName evidence="1">Uncharacterized protein</fullName>
    </submittedName>
</protein>
<dbReference type="InParanoid" id="A0A7N2MI33"/>
<organism evidence="1 2">
    <name type="scientific">Quercus lobata</name>
    <name type="common">Valley oak</name>
    <dbReference type="NCBI Taxonomy" id="97700"/>
    <lineage>
        <taxon>Eukaryota</taxon>
        <taxon>Viridiplantae</taxon>
        <taxon>Streptophyta</taxon>
        <taxon>Embryophyta</taxon>
        <taxon>Tracheophyta</taxon>
        <taxon>Spermatophyta</taxon>
        <taxon>Magnoliopsida</taxon>
        <taxon>eudicotyledons</taxon>
        <taxon>Gunneridae</taxon>
        <taxon>Pentapetalae</taxon>
        <taxon>rosids</taxon>
        <taxon>fabids</taxon>
        <taxon>Fagales</taxon>
        <taxon>Fagaceae</taxon>
        <taxon>Quercus</taxon>
    </lineage>
</organism>
<dbReference type="EMBL" id="LRBV02000009">
    <property type="status" value="NOT_ANNOTATED_CDS"/>
    <property type="molecule type" value="Genomic_DNA"/>
</dbReference>
<evidence type="ECO:0000313" key="1">
    <source>
        <dbReference type="EnsemblPlants" id="QL09p023011:mrna"/>
    </source>
</evidence>
<dbReference type="Proteomes" id="UP000594261">
    <property type="component" value="Chromosome 9"/>
</dbReference>